<dbReference type="AlphaFoldDB" id="A0A520KQS6"/>
<evidence type="ECO:0000256" key="2">
    <source>
        <dbReference type="ARBA" id="ARBA00022963"/>
    </source>
</evidence>
<evidence type="ECO:0000313" key="7">
    <source>
        <dbReference type="EMBL" id="RZN63925.1"/>
    </source>
</evidence>
<comment type="caution">
    <text evidence="7">The sequence shown here is derived from an EMBL/GenBank/DDBJ whole genome shotgun (WGS) entry which is preliminary data.</text>
</comment>
<feature type="transmembrane region" description="Helical" evidence="4">
    <location>
        <begin position="546"/>
        <end position="565"/>
    </location>
</feature>
<accession>A0A520KQS6</accession>
<feature type="domain" description="PLD phosphodiesterase" evidence="5">
    <location>
        <begin position="487"/>
        <end position="513"/>
    </location>
</feature>
<dbReference type="SUPFAM" id="SSF74853">
    <property type="entry name" value="Lamin A/C globular tail domain"/>
    <property type="match status" value="1"/>
</dbReference>
<dbReference type="PANTHER" id="PTHR43856:SF1">
    <property type="entry name" value="MITOCHONDRIAL CARDIOLIPIN HYDROLASE"/>
    <property type="match status" value="1"/>
</dbReference>
<evidence type="ECO:0000313" key="8">
    <source>
        <dbReference type="Proteomes" id="UP000317158"/>
    </source>
</evidence>
<keyword evidence="4" id="KW-0472">Membrane</keyword>
<dbReference type="InterPro" id="IPR001736">
    <property type="entry name" value="PLipase_D/transphosphatidylase"/>
</dbReference>
<dbReference type="InterPro" id="IPR036415">
    <property type="entry name" value="Lamin_tail_dom_sf"/>
</dbReference>
<evidence type="ECO:0000256" key="3">
    <source>
        <dbReference type="ARBA" id="ARBA00023098"/>
    </source>
</evidence>
<reference evidence="7 8" key="1">
    <citation type="journal article" date="2019" name="Nat. Microbiol.">
        <title>Wide diversity of methane and short-chain alkane metabolisms in uncultured archaea.</title>
        <authorList>
            <person name="Borrel G."/>
            <person name="Adam P.S."/>
            <person name="McKay L.J."/>
            <person name="Chen L.X."/>
            <person name="Sierra-Garcia I.N."/>
            <person name="Sieber C.M."/>
            <person name="Letourneur Q."/>
            <person name="Ghozlane A."/>
            <person name="Andersen G.L."/>
            <person name="Li W.J."/>
            <person name="Hallam S.J."/>
            <person name="Muyzer G."/>
            <person name="de Oliveira V.M."/>
            <person name="Inskeep W.P."/>
            <person name="Banfield J.F."/>
            <person name="Gribaldo S."/>
        </authorList>
    </citation>
    <scope>NUCLEOTIDE SEQUENCE [LARGE SCALE GENOMIC DNA]</scope>
    <source>
        <strain evidence="7">NM1a</strain>
    </source>
</reference>
<evidence type="ECO:0000256" key="1">
    <source>
        <dbReference type="ARBA" id="ARBA00022801"/>
    </source>
</evidence>
<evidence type="ECO:0000259" key="5">
    <source>
        <dbReference type="PROSITE" id="PS50035"/>
    </source>
</evidence>
<dbReference type="GO" id="GO:0016042">
    <property type="term" value="P:lipid catabolic process"/>
    <property type="evidence" value="ECO:0007669"/>
    <property type="project" value="UniProtKB-KW"/>
</dbReference>
<dbReference type="InterPro" id="IPR001322">
    <property type="entry name" value="Lamin_tail_dom"/>
</dbReference>
<evidence type="ECO:0008006" key="9">
    <source>
        <dbReference type="Google" id="ProtNLM"/>
    </source>
</evidence>
<dbReference type="GO" id="GO:0016891">
    <property type="term" value="F:RNA endonuclease activity producing 5'-phosphomonoesters, hydrolytic mechanism"/>
    <property type="evidence" value="ECO:0007669"/>
    <property type="project" value="TreeGrafter"/>
</dbReference>
<keyword evidence="2" id="KW-0442">Lipid degradation</keyword>
<dbReference type="Pfam" id="PF13091">
    <property type="entry name" value="PLDc_2"/>
    <property type="match status" value="2"/>
</dbReference>
<dbReference type="PROSITE" id="PS50035">
    <property type="entry name" value="PLD"/>
    <property type="match status" value="2"/>
</dbReference>
<keyword evidence="1" id="KW-0378">Hydrolase</keyword>
<feature type="domain" description="LTD" evidence="6">
    <location>
        <begin position="21"/>
        <end position="141"/>
    </location>
</feature>
<dbReference type="PROSITE" id="PS51257">
    <property type="entry name" value="PROKAR_LIPOPROTEIN"/>
    <property type="match status" value="1"/>
</dbReference>
<feature type="domain" description="PLD phosphodiesterase" evidence="5">
    <location>
        <begin position="288"/>
        <end position="314"/>
    </location>
</feature>
<keyword evidence="4" id="KW-0812">Transmembrane</keyword>
<dbReference type="Proteomes" id="UP000317158">
    <property type="component" value="Unassembled WGS sequence"/>
</dbReference>
<protein>
    <recommendedName>
        <fullName evidence="9">Phospholipase</fullName>
    </recommendedName>
</protein>
<evidence type="ECO:0000256" key="4">
    <source>
        <dbReference type="SAM" id="Phobius"/>
    </source>
</evidence>
<organism evidence="7 8">
    <name type="scientific">Methanoliparum thermophilum</name>
    <dbReference type="NCBI Taxonomy" id="2491083"/>
    <lineage>
        <taxon>Archaea</taxon>
        <taxon>Methanobacteriati</taxon>
        <taxon>Methanobacteriota</taxon>
        <taxon>Candidatus Methanoliparia</taxon>
        <taxon>Candidatus Methanoliparales</taxon>
        <taxon>Candidatus Methanoliparaceae</taxon>
        <taxon>Candidatus Methanoliparum</taxon>
    </lineage>
</organism>
<gene>
    <name evidence="7" type="ORF">EF806_06770</name>
</gene>
<dbReference type="InterPro" id="IPR051406">
    <property type="entry name" value="PLD_domain"/>
</dbReference>
<proteinExistence type="predicted"/>
<name>A0A520KQS6_METT2</name>
<dbReference type="PROSITE" id="PS51841">
    <property type="entry name" value="LTD"/>
    <property type="match status" value="1"/>
</dbReference>
<keyword evidence="4" id="KW-1133">Transmembrane helix</keyword>
<dbReference type="EMBL" id="RXIF01000012">
    <property type="protein sequence ID" value="RZN63925.1"/>
    <property type="molecule type" value="Genomic_DNA"/>
</dbReference>
<dbReference type="SUPFAM" id="SSF56024">
    <property type="entry name" value="Phospholipase D/nuclease"/>
    <property type="match status" value="2"/>
</dbReference>
<dbReference type="SMART" id="SM00155">
    <property type="entry name" value="PLDc"/>
    <property type="match status" value="2"/>
</dbReference>
<evidence type="ECO:0000259" key="6">
    <source>
        <dbReference type="PROSITE" id="PS51841"/>
    </source>
</evidence>
<dbReference type="PANTHER" id="PTHR43856">
    <property type="entry name" value="CARDIOLIPIN HYDROLASE"/>
    <property type="match status" value="1"/>
</dbReference>
<dbReference type="InterPro" id="IPR025202">
    <property type="entry name" value="PLD-like_dom"/>
</dbReference>
<sequence length="575" mass="66416">MNRSFFVFIILFIILALAGLSCISIASQSKPDLLIYEVYPNTYSKNELDEFVSIINNSNHNINLKDYSITDLEGVITLPDFLLHPGDKYYWAYSSDKFKETMGFYPDFSHEDDGQIRLANNGDEVILKKGNIIVDVLVYGNSTYLEGWSGEPVSKPKEGEILRRNSLIDHDSREDWEKSNDKKVLLGLTNFKPEKFEFDGEVTAFVSPDSSFVTLTDIMSKAEDRIYIYVYTVDNLSLLPFLKNASENGVDIKLMVEKSPAGGMSDNELEFLYHIENMGGEVRLAEKPYVFNHQKLIIIDDCVIISSENLGYSGIPVDNTYGNRGFWIAIHNKEVTDYYMNLFNKDWNITNQGFVNQKTSISSLNYTPSGDYRPKYDPKTINGHFVVYPVIGPDFSFEHNPVLDSIKNAEDKILVEIFYIDLLWKDNVILEELINASRRGIEVYILLDSSDYNTEYNKIDNDDFVNFIKDLEKEGYPIHAKLIDKNRIFKLHNKSMIIDDAVFISSFNWNKNSFLNNREVGVLIENKDLSKYYEEIFWDDWGRINYGSFVLIISVFIVLVLYIGYKLIYKKNKQH</sequence>
<dbReference type="Gene3D" id="3.30.870.10">
    <property type="entry name" value="Endonuclease Chain A"/>
    <property type="match status" value="2"/>
</dbReference>
<dbReference type="Pfam" id="PF00932">
    <property type="entry name" value="LTD"/>
    <property type="match status" value="1"/>
</dbReference>
<keyword evidence="3" id="KW-0443">Lipid metabolism</keyword>